<organism evidence="8 9">
    <name type="scientific">Stephania cephalantha</name>
    <dbReference type="NCBI Taxonomy" id="152367"/>
    <lineage>
        <taxon>Eukaryota</taxon>
        <taxon>Viridiplantae</taxon>
        <taxon>Streptophyta</taxon>
        <taxon>Embryophyta</taxon>
        <taxon>Tracheophyta</taxon>
        <taxon>Spermatophyta</taxon>
        <taxon>Magnoliopsida</taxon>
        <taxon>Ranunculales</taxon>
        <taxon>Menispermaceae</taxon>
        <taxon>Menispermoideae</taxon>
        <taxon>Cissampelideae</taxon>
        <taxon>Stephania</taxon>
    </lineage>
</organism>
<evidence type="ECO:0000256" key="4">
    <source>
        <dbReference type="ARBA" id="ARBA00007658"/>
    </source>
</evidence>
<dbReference type="EC" id="3.1.1.-" evidence="6"/>
<keyword evidence="6" id="KW-0378">Hydrolase</keyword>
<dbReference type="GO" id="GO:0016020">
    <property type="term" value="C:membrane"/>
    <property type="evidence" value="ECO:0007669"/>
    <property type="project" value="InterPro"/>
</dbReference>
<dbReference type="GO" id="GO:0005975">
    <property type="term" value="P:carbohydrate metabolic process"/>
    <property type="evidence" value="ECO:0007669"/>
    <property type="project" value="InterPro"/>
</dbReference>
<evidence type="ECO:0000256" key="3">
    <source>
        <dbReference type="ARBA" id="ARBA00005784"/>
    </source>
</evidence>
<evidence type="ECO:0000256" key="6">
    <source>
        <dbReference type="RuleBase" id="RU363114"/>
    </source>
</evidence>
<dbReference type="Proteomes" id="UP001419268">
    <property type="component" value="Unassembled WGS sequence"/>
</dbReference>
<name>A0AAP0NU67_9MAGN</name>
<dbReference type="Pfam" id="PF01532">
    <property type="entry name" value="Glyco_hydro_47"/>
    <property type="match status" value="1"/>
</dbReference>
<comment type="similarity">
    <text evidence="3 6">Belongs to the pectinacetylesterase family.</text>
</comment>
<dbReference type="EMBL" id="JBBNAG010000007">
    <property type="protein sequence ID" value="KAK9118359.1"/>
    <property type="molecule type" value="Genomic_DNA"/>
</dbReference>
<accession>A0AAP0NU67</accession>
<keyword evidence="6" id="KW-0964">Secreted</keyword>
<dbReference type="InterPro" id="IPR001382">
    <property type="entry name" value="Glyco_hydro_47"/>
</dbReference>
<dbReference type="InterPro" id="IPR036026">
    <property type="entry name" value="Seven-hairpin_glycosidases"/>
</dbReference>
<dbReference type="InterPro" id="IPR012341">
    <property type="entry name" value="6hp_glycosidase-like_sf"/>
</dbReference>
<evidence type="ECO:0000256" key="5">
    <source>
        <dbReference type="ARBA" id="ARBA00022512"/>
    </source>
</evidence>
<sequence length="152" mass="17279">MNSYPASRQCLAHRRYDAGHDTIGNSMIRSNDPQRRDRHDLKYLSTPPELTPSFGGLGATLIDSLDTLFIMGLDEQFQKAKETLLELDEDLQVVEREFGVAESRYRSVALSVGDWFFDRVGVNVVDCPYPCDNTCHNLDLDGIHTLLRKEFV</sequence>
<proteinExistence type="inferred from homology"/>
<protein>
    <recommendedName>
        <fullName evidence="6">Pectin acetylesterase</fullName>
        <ecNumber evidence="6">3.1.1.-</ecNumber>
    </recommendedName>
</protein>
<reference evidence="8 9" key="1">
    <citation type="submission" date="2024-01" db="EMBL/GenBank/DDBJ databases">
        <title>Genome assemblies of Stephania.</title>
        <authorList>
            <person name="Yang L."/>
        </authorList>
    </citation>
    <scope>NUCLEOTIDE SEQUENCE [LARGE SCALE GENOMIC DNA]</scope>
    <source>
        <strain evidence="8">JXDWG</strain>
        <tissue evidence="8">Leaf</tissue>
    </source>
</reference>
<dbReference type="GO" id="GO:0004571">
    <property type="term" value="F:mannosyl-oligosaccharide 1,2-alpha-mannosidase activity"/>
    <property type="evidence" value="ECO:0007669"/>
    <property type="project" value="InterPro"/>
</dbReference>
<dbReference type="GO" id="GO:0012505">
    <property type="term" value="C:endomembrane system"/>
    <property type="evidence" value="ECO:0007669"/>
    <property type="project" value="UniProtKB-ARBA"/>
</dbReference>
<dbReference type="AlphaFoldDB" id="A0AAP0NU67"/>
<evidence type="ECO:0000256" key="2">
    <source>
        <dbReference type="ARBA" id="ARBA00004191"/>
    </source>
</evidence>
<comment type="caution">
    <text evidence="8">The sequence shown here is derived from an EMBL/GenBank/DDBJ whole genome shotgun (WGS) entry which is preliminary data.</text>
</comment>
<dbReference type="Pfam" id="PF03283">
    <property type="entry name" value="PAE"/>
    <property type="match status" value="1"/>
</dbReference>
<keyword evidence="6" id="KW-0961">Cell wall biogenesis/degradation</keyword>
<dbReference type="InterPro" id="IPR004963">
    <property type="entry name" value="PAE/NOTUM"/>
</dbReference>
<evidence type="ECO:0000256" key="7">
    <source>
        <dbReference type="SAM" id="Coils"/>
    </source>
</evidence>
<comment type="similarity">
    <text evidence="4">Belongs to the glycosyl hydrolase 47 family.</text>
</comment>
<feature type="coiled-coil region" evidence="7">
    <location>
        <begin position="70"/>
        <end position="97"/>
    </location>
</feature>
<evidence type="ECO:0000313" key="9">
    <source>
        <dbReference type="Proteomes" id="UP001419268"/>
    </source>
</evidence>
<gene>
    <name evidence="8" type="ORF">Scep_016452</name>
</gene>
<keyword evidence="9" id="KW-1185">Reference proteome</keyword>
<keyword evidence="5 6" id="KW-0134">Cell wall</keyword>
<evidence type="ECO:0000256" key="1">
    <source>
        <dbReference type="ARBA" id="ARBA00003534"/>
    </source>
</evidence>
<keyword evidence="7" id="KW-0175">Coiled coil</keyword>
<dbReference type="Gene3D" id="1.50.10.10">
    <property type="match status" value="1"/>
</dbReference>
<dbReference type="GO" id="GO:0005509">
    <property type="term" value="F:calcium ion binding"/>
    <property type="evidence" value="ECO:0007669"/>
    <property type="project" value="InterPro"/>
</dbReference>
<evidence type="ECO:0000313" key="8">
    <source>
        <dbReference type="EMBL" id="KAK9118359.1"/>
    </source>
</evidence>
<comment type="subcellular location">
    <subcellularLocation>
        <location evidence="2 6">Secreted</location>
        <location evidence="2 6">Cell wall</location>
    </subcellularLocation>
</comment>
<dbReference type="SUPFAM" id="SSF48225">
    <property type="entry name" value="Seven-hairpin glycosidases"/>
    <property type="match status" value="1"/>
</dbReference>
<comment type="function">
    <text evidence="1 6">Hydrolyzes acetyl esters in homogalacturonan regions of pectin. In type I primary cell wall, galacturonic acid residues of pectin can be acetylated at the O-2 and O-3 positions. Decreasing the degree of acetylation of pectin gels in vitro alters their physical properties.</text>
</comment>